<name>A0ABS7G7Y2_9BACT</name>
<dbReference type="InterPro" id="IPR030887">
    <property type="entry name" value="Beta-barrel_YaiO"/>
</dbReference>
<accession>A0ABS7G7Y2</accession>
<dbReference type="Pfam" id="PF14559">
    <property type="entry name" value="TPR_19"/>
    <property type="match status" value="1"/>
</dbReference>
<evidence type="ECO:0000313" key="5">
    <source>
        <dbReference type="Proteomes" id="UP000812961"/>
    </source>
</evidence>
<feature type="repeat" description="TPR" evidence="1">
    <location>
        <begin position="422"/>
        <end position="455"/>
    </location>
</feature>
<evidence type="ECO:0000313" key="4">
    <source>
        <dbReference type="EMBL" id="MBW8683753.1"/>
    </source>
</evidence>
<dbReference type="PANTHER" id="PTHR12558:SF13">
    <property type="entry name" value="CELL DIVISION CYCLE PROTEIN 27 HOMOLOG"/>
    <property type="match status" value="1"/>
</dbReference>
<evidence type="ECO:0000256" key="1">
    <source>
        <dbReference type="PROSITE-ProRule" id="PRU00339"/>
    </source>
</evidence>
<feature type="domain" description="YaiO beta-barrel" evidence="3">
    <location>
        <begin position="722"/>
        <end position="893"/>
    </location>
</feature>
<dbReference type="PROSITE" id="PS50005">
    <property type="entry name" value="TPR"/>
    <property type="match status" value="2"/>
</dbReference>
<feature type="chain" id="PRO_5045796886" evidence="2">
    <location>
        <begin position="23"/>
        <end position="955"/>
    </location>
</feature>
<evidence type="ECO:0000259" key="3">
    <source>
        <dbReference type="Pfam" id="PF19413"/>
    </source>
</evidence>
<evidence type="ECO:0000256" key="2">
    <source>
        <dbReference type="SAM" id="SignalP"/>
    </source>
</evidence>
<reference evidence="4 5" key="1">
    <citation type="submission" date="2021-08" db="EMBL/GenBank/DDBJ databases">
        <title>The genome sequence of Chitinophaga sp. B61.</title>
        <authorList>
            <person name="Zhang X."/>
        </authorList>
    </citation>
    <scope>NUCLEOTIDE SEQUENCE [LARGE SCALE GENOMIC DNA]</scope>
    <source>
        <strain evidence="4 5">B61</strain>
    </source>
</reference>
<dbReference type="InterPro" id="IPR011990">
    <property type="entry name" value="TPR-like_helical_dom_sf"/>
</dbReference>
<gene>
    <name evidence="4" type="ORF">K1Y79_05345</name>
</gene>
<dbReference type="InterPro" id="IPR019734">
    <property type="entry name" value="TPR_rpt"/>
</dbReference>
<feature type="signal peptide" evidence="2">
    <location>
        <begin position="1"/>
        <end position="22"/>
    </location>
</feature>
<comment type="caution">
    <text evidence="4">The sequence shown here is derived from an EMBL/GenBank/DDBJ whole genome shotgun (WGS) entry which is preliminary data.</text>
</comment>
<organism evidence="4 5">
    <name type="scientific">Chitinophaga rhizophila</name>
    <dbReference type="NCBI Taxonomy" id="2866212"/>
    <lineage>
        <taxon>Bacteria</taxon>
        <taxon>Pseudomonadati</taxon>
        <taxon>Bacteroidota</taxon>
        <taxon>Chitinophagia</taxon>
        <taxon>Chitinophagales</taxon>
        <taxon>Chitinophagaceae</taxon>
        <taxon>Chitinophaga</taxon>
    </lineage>
</organism>
<dbReference type="PANTHER" id="PTHR12558">
    <property type="entry name" value="CELL DIVISION CYCLE 16,23,27"/>
    <property type="match status" value="1"/>
</dbReference>
<protein>
    <submittedName>
        <fullName evidence="4">Tetratricopeptide repeat protein</fullName>
    </submittedName>
</protein>
<dbReference type="Pfam" id="PF19413">
    <property type="entry name" value="YaiO"/>
    <property type="match status" value="1"/>
</dbReference>
<dbReference type="NCBIfam" id="TIGR04390">
    <property type="entry name" value="OMP_YaiO_dom"/>
    <property type="match status" value="1"/>
</dbReference>
<keyword evidence="2" id="KW-0732">Signal</keyword>
<keyword evidence="5" id="KW-1185">Reference proteome</keyword>
<dbReference type="SUPFAM" id="SSF48452">
    <property type="entry name" value="TPR-like"/>
    <property type="match status" value="3"/>
</dbReference>
<feature type="repeat" description="TPR" evidence="1">
    <location>
        <begin position="174"/>
        <end position="207"/>
    </location>
</feature>
<dbReference type="Proteomes" id="UP000812961">
    <property type="component" value="Unassembled WGS sequence"/>
</dbReference>
<sequence length="955" mass="109323">MMSLLKYILSGTVLCLSLQVQAQLFSKGKDADELYNEAVKETKLQHYQKAIQLSKEALQKRPDFIDQQLLLGRLYMLTGNTTLARRYVKDVLTKDPKYKDAYLYAINIELSAKRYEEAECFADEALYQYPYDKELMLKKLGILDASERFFQGGAYATSLLDKYAGDTTVQRAYTGHFLLAGNYYQRRNNQLLAHENYQRALMLDPNNEEARSAINNMNIRSGSYTRAIEQVNEELADSPGSYQLMMRKLGLLQDAHDYAGAINQLQQILKRWPTDAKARSMETELRMEAGAWYANTDPYLLYAGVLEKNPGNREALDKVIGLSISRGAYREALAWINRGLKTSPNDQRLLSLKLDVLESDRKFTEAAMLAERLRYNYAANADQRNRYIYLKTASGRDYLAQQQYDLALAEFDKVLQTDAKDTTALDLMANTYISQKDYVHALEILDKGLHVYPENGRFLLKKSSVLAETGQYDEAADIAARLSGRYPGDARYSANLVDLRLTAGRKMMQAEEYDMAAGQFRAVLAEAPDNLEALNYLINLEAAVEQPDSALFYADRALQYHPDNKDLLLKKAGVLTEMKRYNEANAIAYQLMQRYPYTVKYRTAYTDGLLAAGNNYQRNNAPDSALAVYRQVLSINRKDSLALLYSINLLNGRQSYDSALAYANQGIRYYPDNETFLQKRAVTLESKKMYAEATQAADSVVKLNGNPLYVDYADYLRSKTMKNQFGMFFLHSSYDYQDTKYNIATLEYRHYFKRGSYAARMNYAGRQEGTGLQGEAELYYIHNPKLYSYALATYSNEVVFPRARLGYSIFKTFKHDIEGELGVRYLNADSSNSISGVASIAKTWKDFWVNFRAYFISDAPEFYTSYNLTTRYYMNRQQDYISFTAGLGTSPDDRSRLIQFPKLAGLLTRSVGAGYQKTFKYRTTAGIFGTWINQKISNTEFQNQYDIYITLQRKF</sequence>
<proteinExistence type="predicted"/>
<dbReference type="EMBL" id="JAICCF010000001">
    <property type="protein sequence ID" value="MBW8683753.1"/>
    <property type="molecule type" value="Genomic_DNA"/>
</dbReference>
<dbReference type="Gene3D" id="1.25.40.10">
    <property type="entry name" value="Tetratricopeptide repeat domain"/>
    <property type="match status" value="4"/>
</dbReference>
<dbReference type="Pfam" id="PF13432">
    <property type="entry name" value="TPR_16"/>
    <property type="match status" value="1"/>
</dbReference>
<dbReference type="SMART" id="SM00028">
    <property type="entry name" value="TPR"/>
    <property type="match status" value="10"/>
</dbReference>
<keyword evidence="1" id="KW-0802">TPR repeat</keyword>
<dbReference type="RefSeq" id="WP_220248964.1">
    <property type="nucleotide sequence ID" value="NZ_JAICCF010000001.1"/>
</dbReference>